<evidence type="ECO:0000313" key="2">
    <source>
        <dbReference type="EMBL" id="KAI3872201.1"/>
    </source>
</evidence>
<sequence>MLFHEDGQQCLKTSVIKRAHESDFSASNSLIAFYAKYGDIIWQTIICAYAHHGCGRKTLHTFLEMKLCGIDPNDMMFVGLVCACSHAGLVSEAEDQFGSISKDLGTGLFQARNNSWWLKNDLKNWGVCCHEIDQVRTRDSQDTDPRLVSFEIHLTLLSYFPATDIYNKATLNGSSLGNRKARSLGVPPLSDDFTSQRSYSLSMWRRSSSHFTETKISKSSDN</sequence>
<dbReference type="Gene3D" id="1.25.40.10">
    <property type="entry name" value="Tetratricopeptide repeat domain"/>
    <property type="match status" value="1"/>
</dbReference>
<keyword evidence="1" id="KW-0677">Repeat</keyword>
<dbReference type="InterPro" id="IPR046960">
    <property type="entry name" value="PPR_At4g14850-like_plant"/>
</dbReference>
<evidence type="ECO:0000256" key="1">
    <source>
        <dbReference type="ARBA" id="ARBA00022737"/>
    </source>
</evidence>
<dbReference type="InterPro" id="IPR011990">
    <property type="entry name" value="TPR-like_helical_dom_sf"/>
</dbReference>
<keyword evidence="3" id="KW-1185">Reference proteome</keyword>
<proteinExistence type="predicted"/>
<dbReference type="InterPro" id="IPR002885">
    <property type="entry name" value="PPR_rpt"/>
</dbReference>
<comment type="caution">
    <text evidence="2">The sequence shown here is derived from an EMBL/GenBank/DDBJ whole genome shotgun (WGS) entry which is preliminary data.</text>
</comment>
<evidence type="ECO:0000313" key="3">
    <source>
        <dbReference type="Proteomes" id="UP001202328"/>
    </source>
</evidence>
<reference evidence="2" key="1">
    <citation type="submission" date="2022-04" db="EMBL/GenBank/DDBJ databases">
        <title>A functionally conserved STORR gene fusion in Papaver species that diverged 16.8 million years ago.</title>
        <authorList>
            <person name="Catania T."/>
        </authorList>
    </citation>
    <scope>NUCLEOTIDE SEQUENCE</scope>
    <source>
        <strain evidence="2">S-188037</strain>
    </source>
</reference>
<dbReference type="PANTHER" id="PTHR47926">
    <property type="entry name" value="PENTATRICOPEPTIDE REPEAT-CONTAINING PROTEIN"/>
    <property type="match status" value="1"/>
</dbReference>
<gene>
    <name evidence="2" type="ORF">MKW98_011693</name>
</gene>
<dbReference type="EMBL" id="JAJJMB010012966">
    <property type="protein sequence ID" value="KAI3872201.1"/>
    <property type="molecule type" value="Genomic_DNA"/>
</dbReference>
<dbReference type="GO" id="GO:0009451">
    <property type="term" value="P:RNA modification"/>
    <property type="evidence" value="ECO:0007669"/>
    <property type="project" value="InterPro"/>
</dbReference>
<organism evidence="2 3">
    <name type="scientific">Papaver atlanticum</name>
    <dbReference type="NCBI Taxonomy" id="357466"/>
    <lineage>
        <taxon>Eukaryota</taxon>
        <taxon>Viridiplantae</taxon>
        <taxon>Streptophyta</taxon>
        <taxon>Embryophyta</taxon>
        <taxon>Tracheophyta</taxon>
        <taxon>Spermatophyta</taxon>
        <taxon>Magnoliopsida</taxon>
        <taxon>Ranunculales</taxon>
        <taxon>Papaveraceae</taxon>
        <taxon>Papaveroideae</taxon>
        <taxon>Papaver</taxon>
    </lineage>
</organism>
<evidence type="ECO:0008006" key="4">
    <source>
        <dbReference type="Google" id="ProtNLM"/>
    </source>
</evidence>
<name>A0AAD4S897_9MAGN</name>
<dbReference type="AlphaFoldDB" id="A0AAD4S897"/>
<dbReference type="GO" id="GO:0003723">
    <property type="term" value="F:RNA binding"/>
    <property type="evidence" value="ECO:0007669"/>
    <property type="project" value="InterPro"/>
</dbReference>
<dbReference type="Proteomes" id="UP001202328">
    <property type="component" value="Unassembled WGS sequence"/>
</dbReference>
<accession>A0AAD4S897</accession>
<dbReference type="NCBIfam" id="TIGR00756">
    <property type="entry name" value="PPR"/>
    <property type="match status" value="1"/>
</dbReference>
<protein>
    <recommendedName>
        <fullName evidence="4">Pentatricopeptide repeat-containing protein</fullName>
    </recommendedName>
</protein>
<dbReference type="Pfam" id="PF01535">
    <property type="entry name" value="PPR"/>
    <property type="match status" value="1"/>
</dbReference>